<dbReference type="GO" id="GO:0004857">
    <property type="term" value="F:enzyme inhibitor activity"/>
    <property type="evidence" value="ECO:0007669"/>
    <property type="project" value="InterPro"/>
</dbReference>
<evidence type="ECO:0000256" key="1">
    <source>
        <dbReference type="ARBA" id="ARBA00004609"/>
    </source>
</evidence>
<dbReference type="Proteomes" id="UP000796880">
    <property type="component" value="Unassembled WGS sequence"/>
</dbReference>
<gene>
    <name evidence="11" type="ORF">FNV43_RR03954</name>
</gene>
<evidence type="ECO:0000256" key="6">
    <source>
        <dbReference type="ARBA" id="ARBA00023136"/>
    </source>
</evidence>
<dbReference type="InterPro" id="IPR056900">
    <property type="entry name" value="COB_C"/>
</dbReference>
<evidence type="ECO:0000313" key="12">
    <source>
        <dbReference type="Proteomes" id="UP000796880"/>
    </source>
</evidence>
<protein>
    <recommendedName>
        <fullName evidence="10">COBRA C-terminal domain-containing protein</fullName>
    </recommendedName>
</protein>
<sequence>MRSSDMKIPWNMFLHALLLLFFVFSKVGHGQDYDFGDDAKPAKPAKKAPAPPPEYNDCNGIFLSYTFISREKEFPHVKNVSAQAWAFKSEATILNAGSEELPAWKMFIGFQHREILVSINGAVVMDGSDFPVDAGNGTYLSGSPQADLKTSIETAGDFTQISSNIEITGTQFGLGTGAVPMPKTIRLENDGFKCPAPRRHGKSSMSVCCKKDPKFKAKKPKKTKFLPRQKGDLSLVYDVLQTYSGSYLAQVTIDNNHPLGRLDHWNLTWEWVRGEFIYSMRGAYTHKRDSSECIYGPAGKYYADLDFSQVMNCEKRPIIGDLPADRAQDEKVGKLPYCCRNGSLLPTLMDESKARSIFQLQVYKIPPDVNRTAFNPPQKWKINGVLNPNYKCGPPIRVDPTEFPDPSGLQSITTAVASWQVVCNITRPKVKQSRCCVSFSAFYNDSVIPCNTCACGCEDTDTDTCNPNAQQMLLPPEALLVPFDNRTEKAKAWAKLKHIPIPKKLPCPDNCGVSINWHINSNFRTGWTARVTLFNWEELAFEDWFTAFQIKKAYPGYENVYSFNGTKLPDLNNTIFLQGLKGLNFLVGETNGTHPDSDPRVPGKQQSVISFTKKKTPGINIKRGDGFPTRVFFNGEECALPTQIPRGSAGKTRVSFGVIGGQGGSKEKQALSSCANGYDTIIKADVVEATEALTTGDYKFAESGIADAAVDADSCEDGFSSLGSSPLTAMNKDMNEVSNVARAIVRTLL</sequence>
<comment type="similarity">
    <text evidence="2">Belongs to the COBRA family.</text>
</comment>
<evidence type="ECO:0000256" key="8">
    <source>
        <dbReference type="ARBA" id="ARBA00023288"/>
    </source>
</evidence>
<dbReference type="NCBIfam" id="TIGR01614">
    <property type="entry name" value="PME_inhib"/>
    <property type="match status" value="1"/>
</dbReference>
<evidence type="ECO:0000256" key="5">
    <source>
        <dbReference type="ARBA" id="ARBA00022729"/>
    </source>
</evidence>
<proteinExistence type="inferred from homology"/>
<keyword evidence="4" id="KW-0336">GPI-anchor</keyword>
<dbReference type="GO" id="GO:0098552">
    <property type="term" value="C:side of membrane"/>
    <property type="evidence" value="ECO:0007669"/>
    <property type="project" value="UniProtKB-KW"/>
</dbReference>
<feature type="chain" id="PRO_5035470120" description="COBRA C-terminal domain-containing protein" evidence="9">
    <location>
        <begin position="31"/>
        <end position="749"/>
    </location>
</feature>
<dbReference type="Pfam" id="PF04833">
    <property type="entry name" value="COBRA"/>
    <property type="match status" value="1"/>
</dbReference>
<dbReference type="PANTHER" id="PTHR31052:SF2">
    <property type="entry name" value="COBRA-LIKE PROTEIN 10"/>
    <property type="match status" value="1"/>
</dbReference>
<evidence type="ECO:0000256" key="9">
    <source>
        <dbReference type="SAM" id="SignalP"/>
    </source>
</evidence>
<dbReference type="GO" id="GO:0010215">
    <property type="term" value="P:cellulose microfibril organization"/>
    <property type="evidence" value="ECO:0007669"/>
    <property type="project" value="InterPro"/>
</dbReference>
<feature type="signal peptide" evidence="9">
    <location>
        <begin position="1"/>
        <end position="30"/>
    </location>
</feature>
<dbReference type="OrthoDB" id="2014623at2759"/>
<keyword evidence="6" id="KW-0472">Membrane</keyword>
<dbReference type="AlphaFoldDB" id="A0A8K0MPL0"/>
<accession>A0A8K0MPL0</accession>
<dbReference type="InterPro" id="IPR035513">
    <property type="entry name" value="Invertase/methylesterase_inhib"/>
</dbReference>
<evidence type="ECO:0000256" key="3">
    <source>
        <dbReference type="ARBA" id="ARBA00022475"/>
    </source>
</evidence>
<keyword evidence="12" id="KW-1185">Reference proteome</keyword>
<comment type="caution">
    <text evidence="11">The sequence shown here is derived from an EMBL/GenBank/DDBJ whole genome shotgun (WGS) entry which is preliminary data.</text>
</comment>
<reference evidence="11" key="1">
    <citation type="submission" date="2020-03" db="EMBL/GenBank/DDBJ databases">
        <title>A high-quality chromosome-level genome assembly of a woody plant with both climbing and erect habits, Rhamnella rubrinervis.</title>
        <authorList>
            <person name="Lu Z."/>
            <person name="Yang Y."/>
            <person name="Zhu X."/>
            <person name="Sun Y."/>
        </authorList>
    </citation>
    <scope>NUCLEOTIDE SEQUENCE</scope>
    <source>
        <strain evidence="11">BYM</strain>
        <tissue evidence="11">Leaf</tissue>
    </source>
</reference>
<dbReference type="Gene3D" id="1.20.140.40">
    <property type="entry name" value="Invertase/pectin methylesterase inhibitor family protein"/>
    <property type="match status" value="1"/>
</dbReference>
<dbReference type="EMBL" id="VOIH02000002">
    <property type="protein sequence ID" value="KAF3453514.1"/>
    <property type="molecule type" value="Genomic_DNA"/>
</dbReference>
<evidence type="ECO:0000256" key="2">
    <source>
        <dbReference type="ARBA" id="ARBA00005507"/>
    </source>
</evidence>
<keyword evidence="3" id="KW-1003">Cell membrane</keyword>
<evidence type="ECO:0000256" key="4">
    <source>
        <dbReference type="ARBA" id="ARBA00022622"/>
    </source>
</evidence>
<evidence type="ECO:0000256" key="7">
    <source>
        <dbReference type="ARBA" id="ARBA00023180"/>
    </source>
</evidence>
<evidence type="ECO:0000259" key="10">
    <source>
        <dbReference type="Pfam" id="PF25079"/>
    </source>
</evidence>
<comment type="subcellular location">
    <subcellularLocation>
        <location evidence="1">Cell membrane</location>
        <topology evidence="1">Lipid-anchor</topology>
        <topology evidence="1">GPI-anchor</topology>
    </subcellularLocation>
</comment>
<name>A0A8K0MPL0_9ROSA</name>
<keyword evidence="7" id="KW-0325">Glycoprotein</keyword>
<dbReference type="SUPFAM" id="SSF101148">
    <property type="entry name" value="Plant invertase/pectin methylesterase inhibitor"/>
    <property type="match status" value="1"/>
</dbReference>
<keyword evidence="8" id="KW-0449">Lipoprotein</keyword>
<feature type="domain" description="COBRA C-terminal" evidence="10">
    <location>
        <begin position="434"/>
        <end position="645"/>
    </location>
</feature>
<keyword evidence="5 9" id="KW-0732">Signal</keyword>
<dbReference type="Pfam" id="PF25079">
    <property type="entry name" value="COB_C"/>
    <property type="match status" value="1"/>
</dbReference>
<dbReference type="InterPro" id="IPR006501">
    <property type="entry name" value="Pectinesterase_inhib_dom"/>
</dbReference>
<dbReference type="InterPro" id="IPR006918">
    <property type="entry name" value="COBRA_pln"/>
</dbReference>
<dbReference type="PANTHER" id="PTHR31052">
    <property type="entry name" value="COBRA-LIKE PROTEIN 7"/>
    <property type="match status" value="1"/>
</dbReference>
<dbReference type="GO" id="GO:0005886">
    <property type="term" value="C:plasma membrane"/>
    <property type="evidence" value="ECO:0007669"/>
    <property type="project" value="UniProtKB-SubCell"/>
</dbReference>
<organism evidence="11 12">
    <name type="scientific">Rhamnella rubrinervis</name>
    <dbReference type="NCBI Taxonomy" id="2594499"/>
    <lineage>
        <taxon>Eukaryota</taxon>
        <taxon>Viridiplantae</taxon>
        <taxon>Streptophyta</taxon>
        <taxon>Embryophyta</taxon>
        <taxon>Tracheophyta</taxon>
        <taxon>Spermatophyta</taxon>
        <taxon>Magnoliopsida</taxon>
        <taxon>eudicotyledons</taxon>
        <taxon>Gunneridae</taxon>
        <taxon>Pentapetalae</taxon>
        <taxon>rosids</taxon>
        <taxon>fabids</taxon>
        <taxon>Rosales</taxon>
        <taxon>Rhamnaceae</taxon>
        <taxon>rhamnoid group</taxon>
        <taxon>Rhamneae</taxon>
        <taxon>Rhamnella</taxon>
    </lineage>
</organism>
<evidence type="ECO:0000313" key="11">
    <source>
        <dbReference type="EMBL" id="KAF3453514.1"/>
    </source>
</evidence>